<dbReference type="STRING" id="44316.ENSEGOP00005014536"/>
<keyword evidence="2" id="KW-0812">Transmembrane</keyword>
<evidence type="ECO:0000313" key="4">
    <source>
        <dbReference type="Proteomes" id="UP000276834"/>
    </source>
</evidence>
<feature type="region of interest" description="Disordered" evidence="1">
    <location>
        <begin position="133"/>
        <end position="156"/>
    </location>
</feature>
<name>A0A3L8RXV0_CHLGU</name>
<dbReference type="PANTHER" id="PTHR15568">
    <property type="entry name" value="ECOTROPIC VIRAL INTEGRATION SITE 2A"/>
    <property type="match status" value="1"/>
</dbReference>
<evidence type="ECO:0000256" key="2">
    <source>
        <dbReference type="SAM" id="Phobius"/>
    </source>
</evidence>
<feature type="transmembrane region" description="Helical" evidence="2">
    <location>
        <begin position="165"/>
        <end position="191"/>
    </location>
</feature>
<keyword evidence="2" id="KW-0472">Membrane</keyword>
<dbReference type="EMBL" id="QUSF01000126">
    <property type="protein sequence ID" value="RLV90298.1"/>
    <property type="molecule type" value="Genomic_DNA"/>
</dbReference>
<keyword evidence="2" id="KW-1133">Transmembrane helix</keyword>
<dbReference type="InterPro" id="IPR008608">
    <property type="entry name" value="Ectropic_vir_integratn_site_2A"/>
</dbReference>
<evidence type="ECO:0008006" key="5">
    <source>
        <dbReference type="Google" id="ProtNLM"/>
    </source>
</evidence>
<organism evidence="3 4">
    <name type="scientific">Chloebia gouldiae</name>
    <name type="common">Gouldian finch</name>
    <name type="synonym">Erythrura gouldiae</name>
    <dbReference type="NCBI Taxonomy" id="44316"/>
    <lineage>
        <taxon>Eukaryota</taxon>
        <taxon>Metazoa</taxon>
        <taxon>Chordata</taxon>
        <taxon>Craniata</taxon>
        <taxon>Vertebrata</taxon>
        <taxon>Euteleostomi</taxon>
        <taxon>Archelosauria</taxon>
        <taxon>Archosauria</taxon>
        <taxon>Dinosauria</taxon>
        <taxon>Saurischia</taxon>
        <taxon>Theropoda</taxon>
        <taxon>Coelurosauria</taxon>
        <taxon>Aves</taxon>
        <taxon>Neognathae</taxon>
        <taxon>Neoaves</taxon>
        <taxon>Telluraves</taxon>
        <taxon>Australaves</taxon>
        <taxon>Passeriformes</taxon>
        <taxon>Passeroidea</taxon>
        <taxon>Passeridae</taxon>
        <taxon>Chloebia</taxon>
    </lineage>
</organism>
<dbReference type="OMA" id="THLWANN"/>
<dbReference type="OrthoDB" id="9448427at2759"/>
<dbReference type="GO" id="GO:0016020">
    <property type="term" value="C:membrane"/>
    <property type="evidence" value="ECO:0007669"/>
    <property type="project" value="InterPro"/>
</dbReference>
<dbReference type="AlphaFoldDB" id="A0A3L8RXV0"/>
<keyword evidence="4" id="KW-1185">Reference proteome</keyword>
<dbReference type="PANTHER" id="PTHR15568:SF0">
    <property type="entry name" value="PROTEIN EVI2A"/>
    <property type="match status" value="1"/>
</dbReference>
<proteinExistence type="predicted"/>
<comment type="caution">
    <text evidence="3">The sequence shown here is derived from an EMBL/GenBank/DDBJ whole genome shotgun (WGS) entry which is preliminary data.</text>
</comment>
<dbReference type="Pfam" id="PF05399">
    <property type="entry name" value="EVI2A"/>
    <property type="match status" value="1"/>
</dbReference>
<evidence type="ECO:0000313" key="3">
    <source>
        <dbReference type="EMBL" id="RLV90298.1"/>
    </source>
</evidence>
<evidence type="ECO:0000256" key="1">
    <source>
        <dbReference type="SAM" id="MobiDB-lite"/>
    </source>
</evidence>
<sequence>MVVCILGANIRTKKSYCQRTKYLKRPCSVDYILARGLNKKMKTKRCSNPHLAFPVMIIFSLWLQTSANHTGYPHLREETWSPIRQNLSGSQNRTEASTNSPLSLNFSSQTTTFEIQSTLPSFSSTMAQNLTSSAPSAVSTMRGLEKSSKPKSPMTKETCEDNKSLILICFIIIAVLVLICISLFLSTVIAANKISYLKRAQQGKRRPRSNGDLLATNSLWPTAAGTWQRMPKETSGTELIMEELISGRDAVNQRKTEDENTEKLTKAANNEQESKEPSQSHKTILTNFVVEI</sequence>
<gene>
    <name evidence="3" type="ORF">DV515_00014494</name>
</gene>
<accession>A0A3L8RXV0</accession>
<feature type="region of interest" description="Disordered" evidence="1">
    <location>
        <begin position="250"/>
        <end position="282"/>
    </location>
</feature>
<dbReference type="Proteomes" id="UP000276834">
    <property type="component" value="Unassembled WGS sequence"/>
</dbReference>
<reference evidence="3 4" key="1">
    <citation type="journal article" date="2018" name="Proc. R. Soc. B">
        <title>A non-coding region near Follistatin controls head colour polymorphism in the Gouldian finch.</title>
        <authorList>
            <person name="Toomey M.B."/>
            <person name="Marques C.I."/>
            <person name="Andrade P."/>
            <person name="Araujo P.M."/>
            <person name="Sabatino S."/>
            <person name="Gazda M.A."/>
            <person name="Afonso S."/>
            <person name="Lopes R.J."/>
            <person name="Corbo J.C."/>
            <person name="Carneiro M."/>
        </authorList>
    </citation>
    <scope>NUCLEOTIDE SEQUENCE [LARGE SCALE GENOMIC DNA]</scope>
    <source>
        <strain evidence="3">Red01</strain>
        <tissue evidence="3">Muscle</tissue>
    </source>
</reference>
<protein>
    <recommendedName>
        <fullName evidence="5">EVI2A protein</fullName>
    </recommendedName>
</protein>
<feature type="compositionally biased region" description="Basic and acidic residues" evidence="1">
    <location>
        <begin position="251"/>
        <end position="265"/>
    </location>
</feature>